<keyword evidence="1" id="KW-0812">Transmembrane</keyword>
<dbReference type="EnsemblPlants" id="KEH23839">
    <property type="protein sequence ID" value="KEH23839"/>
    <property type="gene ID" value="MTR_7g095860"/>
</dbReference>
<dbReference type="HOGENOM" id="CLU_181053_2_0_1"/>
<name>A0A072U2A2_MEDTR</name>
<evidence type="ECO:0000313" key="4">
    <source>
        <dbReference type="EMBL" id="RHN48133.1"/>
    </source>
</evidence>
<evidence type="ECO:0000313" key="3">
    <source>
        <dbReference type="EMBL" id="KEH23839.1"/>
    </source>
</evidence>
<protein>
    <submittedName>
        <fullName evidence="3">Nodule Cysteine-Rich (NCR) secreted peptide</fullName>
    </submittedName>
    <submittedName>
        <fullName evidence="4">Putative Late nodulin</fullName>
    </submittedName>
</protein>
<evidence type="ECO:0000313" key="6">
    <source>
        <dbReference type="Proteomes" id="UP000002051"/>
    </source>
</evidence>
<reference evidence="7" key="4">
    <citation type="journal article" date="2018" name="Nat. Plants">
        <title>Whole-genome landscape of Medicago truncatula symbiotic genes.</title>
        <authorList>
            <person name="Pecrix Y."/>
            <person name="Staton S.E."/>
            <person name="Sallet E."/>
            <person name="Lelandais-Briere C."/>
            <person name="Moreau S."/>
            <person name="Carrere S."/>
            <person name="Blein T."/>
            <person name="Jardinaud M.F."/>
            <person name="Latrasse D."/>
            <person name="Zouine M."/>
            <person name="Zahm M."/>
            <person name="Kreplak J."/>
            <person name="Mayjonade B."/>
            <person name="Satge C."/>
            <person name="Perez M."/>
            <person name="Cauet S."/>
            <person name="Marande W."/>
            <person name="Chantry-Darmon C."/>
            <person name="Lopez-Roques C."/>
            <person name="Bouchez O."/>
            <person name="Berard A."/>
            <person name="Debelle F."/>
            <person name="Munos S."/>
            <person name="Bendahmane A."/>
            <person name="Berges H."/>
            <person name="Niebel A."/>
            <person name="Buitink J."/>
            <person name="Frugier F."/>
            <person name="Benhamed M."/>
            <person name="Crespi M."/>
            <person name="Gouzy J."/>
            <person name="Gamas P."/>
        </authorList>
    </citation>
    <scope>NUCLEOTIDE SEQUENCE [LARGE SCALE GENOMIC DNA]</scope>
    <source>
        <strain evidence="7">cv. Jemalong A17</strain>
    </source>
</reference>
<dbReference type="Proteomes" id="UP000265566">
    <property type="component" value="Chromosome 7"/>
</dbReference>
<keyword evidence="6" id="KW-1185">Reference proteome</keyword>
<dbReference type="InterPro" id="IPR009810">
    <property type="entry name" value="Nodulin_late_dom"/>
</dbReference>
<dbReference type="Gramene" id="rna42819">
    <property type="protein sequence ID" value="RHN48133.1"/>
    <property type="gene ID" value="gene42819"/>
</dbReference>
<evidence type="ECO:0000313" key="5">
    <source>
        <dbReference type="EnsemblPlants" id="KEH23839"/>
    </source>
</evidence>
<dbReference type="EMBL" id="CM001223">
    <property type="protein sequence ID" value="KEH23839.1"/>
    <property type="molecule type" value="Genomic_DNA"/>
</dbReference>
<dbReference type="GO" id="GO:0046872">
    <property type="term" value="F:metal ion binding"/>
    <property type="evidence" value="ECO:0007669"/>
    <property type="project" value="InterPro"/>
</dbReference>
<dbReference type="Proteomes" id="UP000002051">
    <property type="component" value="Unassembled WGS sequence"/>
</dbReference>
<keyword evidence="1" id="KW-0472">Membrane</keyword>
<keyword evidence="1" id="KW-1133">Transmembrane helix</keyword>
<evidence type="ECO:0000259" key="2">
    <source>
        <dbReference type="Pfam" id="PF07127"/>
    </source>
</evidence>
<accession>A0A072U2A2</accession>
<reference evidence="3 6" key="1">
    <citation type="journal article" date="2011" name="Nature">
        <title>The Medicago genome provides insight into the evolution of rhizobial symbioses.</title>
        <authorList>
            <person name="Young N.D."/>
            <person name="Debelle F."/>
            <person name="Oldroyd G.E."/>
            <person name="Geurts R."/>
            <person name="Cannon S.B."/>
            <person name="Udvardi M.K."/>
            <person name="Benedito V.A."/>
            <person name="Mayer K.F."/>
            <person name="Gouzy J."/>
            <person name="Schoof H."/>
            <person name="Van de Peer Y."/>
            <person name="Proost S."/>
            <person name="Cook D.R."/>
            <person name="Meyers B.C."/>
            <person name="Spannagl M."/>
            <person name="Cheung F."/>
            <person name="De Mita S."/>
            <person name="Krishnakumar V."/>
            <person name="Gundlach H."/>
            <person name="Zhou S."/>
            <person name="Mudge J."/>
            <person name="Bharti A.K."/>
            <person name="Murray J.D."/>
            <person name="Naoumkina M.A."/>
            <person name="Rosen B."/>
            <person name="Silverstein K.A."/>
            <person name="Tang H."/>
            <person name="Rombauts S."/>
            <person name="Zhao P.X."/>
            <person name="Zhou P."/>
            <person name="Barbe V."/>
            <person name="Bardou P."/>
            <person name="Bechner M."/>
            <person name="Bellec A."/>
            <person name="Berger A."/>
            <person name="Berges H."/>
            <person name="Bidwell S."/>
            <person name="Bisseling T."/>
            <person name="Choisne N."/>
            <person name="Couloux A."/>
            <person name="Denny R."/>
            <person name="Deshpande S."/>
            <person name="Dai X."/>
            <person name="Doyle J.J."/>
            <person name="Dudez A.M."/>
            <person name="Farmer A.D."/>
            <person name="Fouteau S."/>
            <person name="Franken C."/>
            <person name="Gibelin C."/>
            <person name="Gish J."/>
            <person name="Goldstein S."/>
            <person name="Gonzalez A.J."/>
            <person name="Green P.J."/>
            <person name="Hallab A."/>
            <person name="Hartog M."/>
            <person name="Hua A."/>
            <person name="Humphray S.J."/>
            <person name="Jeong D.H."/>
            <person name="Jing Y."/>
            <person name="Jocker A."/>
            <person name="Kenton S.M."/>
            <person name="Kim D.J."/>
            <person name="Klee K."/>
            <person name="Lai H."/>
            <person name="Lang C."/>
            <person name="Lin S."/>
            <person name="Macmil S.L."/>
            <person name="Magdelenat G."/>
            <person name="Matthews L."/>
            <person name="McCorrison J."/>
            <person name="Monaghan E.L."/>
            <person name="Mun J.H."/>
            <person name="Najar F.Z."/>
            <person name="Nicholson C."/>
            <person name="Noirot C."/>
            <person name="O'Bleness M."/>
            <person name="Paule C.R."/>
            <person name="Poulain J."/>
            <person name="Prion F."/>
            <person name="Qin B."/>
            <person name="Qu C."/>
            <person name="Retzel E.F."/>
            <person name="Riddle C."/>
            <person name="Sallet E."/>
            <person name="Samain S."/>
            <person name="Samson N."/>
            <person name="Sanders I."/>
            <person name="Saurat O."/>
            <person name="Scarpelli C."/>
            <person name="Schiex T."/>
            <person name="Segurens B."/>
            <person name="Severin A.J."/>
            <person name="Sherrier D.J."/>
            <person name="Shi R."/>
            <person name="Sims S."/>
            <person name="Singer S.R."/>
            <person name="Sinharoy S."/>
            <person name="Sterck L."/>
            <person name="Viollet A."/>
            <person name="Wang B.B."/>
            <person name="Wang K."/>
            <person name="Wang M."/>
            <person name="Wang X."/>
            <person name="Warfsmann J."/>
            <person name="Weissenbach J."/>
            <person name="White D.D."/>
            <person name="White J.D."/>
            <person name="Wiley G.B."/>
            <person name="Wincker P."/>
            <person name="Xing Y."/>
            <person name="Yang L."/>
            <person name="Yao Z."/>
            <person name="Ying F."/>
            <person name="Zhai J."/>
            <person name="Zhou L."/>
            <person name="Zuber A."/>
            <person name="Denarie J."/>
            <person name="Dixon R.A."/>
            <person name="May G.D."/>
            <person name="Schwartz D.C."/>
            <person name="Rogers J."/>
            <person name="Quetier F."/>
            <person name="Town C.D."/>
            <person name="Roe B.A."/>
        </authorList>
    </citation>
    <scope>NUCLEOTIDE SEQUENCE [LARGE SCALE GENOMIC DNA]</scope>
    <source>
        <strain evidence="3">A17</strain>
        <strain evidence="5 6">cv. Jemalong A17</strain>
    </source>
</reference>
<reference evidence="3 6" key="2">
    <citation type="journal article" date="2014" name="BMC Genomics">
        <title>An improved genome release (version Mt4.0) for the model legume Medicago truncatula.</title>
        <authorList>
            <person name="Tang H."/>
            <person name="Krishnakumar V."/>
            <person name="Bidwell S."/>
            <person name="Rosen B."/>
            <person name="Chan A."/>
            <person name="Zhou S."/>
            <person name="Gentzbittel L."/>
            <person name="Childs K.L."/>
            <person name="Yandell M."/>
            <person name="Gundlach H."/>
            <person name="Mayer K.F."/>
            <person name="Schwartz D.C."/>
            <person name="Town C.D."/>
        </authorList>
    </citation>
    <scope>GENOME REANNOTATION</scope>
    <source>
        <strain evidence="3">A17</strain>
        <strain evidence="5 6">cv. Jemalong A17</strain>
    </source>
</reference>
<reference evidence="5" key="3">
    <citation type="submission" date="2015-04" db="UniProtKB">
        <authorList>
            <consortium name="EnsemblPlants"/>
        </authorList>
    </citation>
    <scope>IDENTIFICATION</scope>
    <source>
        <strain evidence="5">cv. Jemalong A17</strain>
    </source>
</reference>
<dbReference type="AlphaFoldDB" id="A0A072U2A2"/>
<reference evidence="4" key="5">
    <citation type="journal article" date="2018" name="Nat. Plants">
        <title>Whole-genome landscape of Medicago truncatula symbiotic genes.</title>
        <authorList>
            <person name="Pecrix Y."/>
            <person name="Gamas P."/>
            <person name="Carrere S."/>
        </authorList>
    </citation>
    <scope>NUCLEOTIDE SEQUENCE</scope>
    <source>
        <tissue evidence="4">Leaves</tissue>
    </source>
</reference>
<feature type="transmembrane region" description="Helical" evidence="1">
    <location>
        <begin position="7"/>
        <end position="27"/>
    </location>
</feature>
<dbReference type="EMBL" id="PSQE01000007">
    <property type="protein sequence ID" value="RHN48133.1"/>
    <property type="molecule type" value="Genomic_DNA"/>
</dbReference>
<evidence type="ECO:0000256" key="1">
    <source>
        <dbReference type="SAM" id="Phobius"/>
    </source>
</evidence>
<gene>
    <name evidence="3" type="ordered locus">MTR_7g095860</name>
    <name evidence="4" type="ORF">MtrunA17_Chr7g0260501</name>
</gene>
<proteinExistence type="predicted"/>
<evidence type="ECO:0000313" key="7">
    <source>
        <dbReference type="Proteomes" id="UP000265566"/>
    </source>
</evidence>
<sequence>MAETLKSVYLLILFISLFLVIIVSHSVTSPWVLKQHCVTDKDCPQMGKIKIRCRNGECVQGF</sequence>
<feature type="domain" description="Late nodulin" evidence="2">
    <location>
        <begin position="1"/>
        <end position="58"/>
    </location>
</feature>
<organism evidence="3 6">
    <name type="scientific">Medicago truncatula</name>
    <name type="common">Barrel medic</name>
    <name type="synonym">Medicago tribuloides</name>
    <dbReference type="NCBI Taxonomy" id="3880"/>
    <lineage>
        <taxon>Eukaryota</taxon>
        <taxon>Viridiplantae</taxon>
        <taxon>Streptophyta</taxon>
        <taxon>Embryophyta</taxon>
        <taxon>Tracheophyta</taxon>
        <taxon>Spermatophyta</taxon>
        <taxon>Magnoliopsida</taxon>
        <taxon>eudicotyledons</taxon>
        <taxon>Gunneridae</taxon>
        <taxon>Pentapetalae</taxon>
        <taxon>rosids</taxon>
        <taxon>fabids</taxon>
        <taxon>Fabales</taxon>
        <taxon>Fabaceae</taxon>
        <taxon>Papilionoideae</taxon>
        <taxon>50 kb inversion clade</taxon>
        <taxon>NPAAA clade</taxon>
        <taxon>Hologalegina</taxon>
        <taxon>IRL clade</taxon>
        <taxon>Trifolieae</taxon>
        <taxon>Medicago</taxon>
    </lineage>
</organism>
<dbReference type="Pfam" id="PF07127">
    <property type="entry name" value="Nodulin_late"/>
    <property type="match status" value="1"/>
</dbReference>